<keyword evidence="2" id="KW-1185">Reference proteome</keyword>
<dbReference type="OrthoDB" id="3746940at2759"/>
<evidence type="ECO:0000313" key="1">
    <source>
        <dbReference type="EMBL" id="OQD70630.1"/>
    </source>
</evidence>
<name>A0A1V6P118_PENDC</name>
<organism evidence="1 2">
    <name type="scientific">Penicillium decumbens</name>
    <dbReference type="NCBI Taxonomy" id="69771"/>
    <lineage>
        <taxon>Eukaryota</taxon>
        <taxon>Fungi</taxon>
        <taxon>Dikarya</taxon>
        <taxon>Ascomycota</taxon>
        <taxon>Pezizomycotina</taxon>
        <taxon>Eurotiomycetes</taxon>
        <taxon>Eurotiomycetidae</taxon>
        <taxon>Eurotiales</taxon>
        <taxon>Aspergillaceae</taxon>
        <taxon>Penicillium</taxon>
    </lineage>
</organism>
<dbReference type="EMBL" id="MDYL01000022">
    <property type="protein sequence ID" value="OQD70630.1"/>
    <property type="molecule type" value="Genomic_DNA"/>
</dbReference>
<sequence>MARGDDALASREEAVPGHLFPPVDHDRYIFFKGYYLSIYNQQTDDYKAHINNETPTTEFYEYLVPTGYTTFIRGGTVYFKC</sequence>
<dbReference type="Proteomes" id="UP000191522">
    <property type="component" value="Unassembled WGS sequence"/>
</dbReference>
<protein>
    <submittedName>
        <fullName evidence="1">Uncharacterized protein</fullName>
    </submittedName>
</protein>
<dbReference type="AlphaFoldDB" id="A0A1V6P118"/>
<reference evidence="2" key="1">
    <citation type="journal article" date="2017" name="Nat. Microbiol.">
        <title>Global analysis of biosynthetic gene clusters reveals vast potential of secondary metabolite production in Penicillium species.</title>
        <authorList>
            <person name="Nielsen J.C."/>
            <person name="Grijseels S."/>
            <person name="Prigent S."/>
            <person name="Ji B."/>
            <person name="Dainat J."/>
            <person name="Nielsen K.F."/>
            <person name="Frisvad J.C."/>
            <person name="Workman M."/>
            <person name="Nielsen J."/>
        </authorList>
    </citation>
    <scope>NUCLEOTIDE SEQUENCE [LARGE SCALE GENOMIC DNA]</scope>
    <source>
        <strain evidence="2">IBT 11843</strain>
    </source>
</reference>
<comment type="caution">
    <text evidence="1">The sequence shown here is derived from an EMBL/GenBank/DDBJ whole genome shotgun (WGS) entry which is preliminary data.</text>
</comment>
<dbReference type="OMA" id="NPVHHDA"/>
<gene>
    <name evidence="1" type="ORF">PENDEC_c022G02828</name>
</gene>
<proteinExistence type="predicted"/>
<evidence type="ECO:0000313" key="2">
    <source>
        <dbReference type="Proteomes" id="UP000191522"/>
    </source>
</evidence>
<accession>A0A1V6P118</accession>